<comment type="caution">
    <text evidence="3">The sequence shown here is derived from an EMBL/GenBank/DDBJ whole genome shotgun (WGS) entry which is preliminary data.</text>
</comment>
<accession>A0A9N8Z391</accession>
<name>A0A9N8Z391_9GLOM</name>
<dbReference type="SUPFAM" id="SSF81296">
    <property type="entry name" value="E set domains"/>
    <property type="match status" value="1"/>
</dbReference>
<feature type="compositionally biased region" description="Pro residues" evidence="1">
    <location>
        <begin position="473"/>
        <end position="483"/>
    </location>
</feature>
<evidence type="ECO:0000259" key="2">
    <source>
        <dbReference type="Pfam" id="PF00339"/>
    </source>
</evidence>
<dbReference type="AlphaFoldDB" id="A0A9N8Z391"/>
<protein>
    <submittedName>
        <fullName evidence="3">11306_t:CDS:1</fullName>
    </submittedName>
</protein>
<proteinExistence type="predicted"/>
<feature type="region of interest" description="Disordered" evidence="1">
    <location>
        <begin position="18"/>
        <end position="37"/>
    </location>
</feature>
<feature type="compositionally biased region" description="Pro residues" evidence="1">
    <location>
        <begin position="518"/>
        <end position="529"/>
    </location>
</feature>
<feature type="domain" description="Arrestin-like N-terminal" evidence="2">
    <location>
        <begin position="71"/>
        <end position="181"/>
    </location>
</feature>
<gene>
    <name evidence="3" type="ORF">POCULU_LOCUS1013</name>
</gene>
<organism evidence="3 4">
    <name type="scientific">Paraglomus occultum</name>
    <dbReference type="NCBI Taxonomy" id="144539"/>
    <lineage>
        <taxon>Eukaryota</taxon>
        <taxon>Fungi</taxon>
        <taxon>Fungi incertae sedis</taxon>
        <taxon>Mucoromycota</taxon>
        <taxon>Glomeromycotina</taxon>
        <taxon>Glomeromycetes</taxon>
        <taxon>Paraglomerales</taxon>
        <taxon>Paraglomeraceae</taxon>
        <taxon>Paraglomus</taxon>
    </lineage>
</organism>
<keyword evidence="4" id="KW-1185">Reference proteome</keyword>
<evidence type="ECO:0000313" key="3">
    <source>
        <dbReference type="EMBL" id="CAG8470408.1"/>
    </source>
</evidence>
<sequence length="544" mass="60886">MADNMSIMSNHVPMQSAVSSQAGSPVLSPRNRPPTSSYLKRHKSVKFAYLSGETSFQKGILGDSETSLVGILEINYSQPRHVKSILLNLRGVEKTIWYKAQARTKSMHLGEQVLVDQTYKIWEESDDKLVKSIDVPFRVKLPYNLPESVTSEIGTVSYVLKATITRKGGLTTNNTQIVEIVCPLKRTLVLDNQNSPPFKLRGESRNGLDYTFVLPPNKQLNLGTYVTVPMRIRFLKPGISVERVEIVLKTCMDFRCSNPSETRHCKEQAAALVIPRQEMHYLQPVSNQYEGECVHTINLFIPRSVQPTYSGRFISITHQLCIKFCLWGADSDVSVEESVRVANIVEKHRTDIPQSAQPPPLPKSPRIPAQAHSQMVSQALMYQSPRTYLNVGGVNSVVGMNNVPGVNNHQYSYVEQQSVVDSDEFHNKPERYFSVYSDQDSPRSRRPSAVSNETSSPPPPFPYDGLVAAPKAPTVPPPMPPQMKVPHSPRVGPRNVPRSGTPLPKHAPSLPSYMTTFSPPPYQQPPPPGHHYMDEVSYVYDFTE</sequence>
<reference evidence="3" key="1">
    <citation type="submission" date="2021-06" db="EMBL/GenBank/DDBJ databases">
        <authorList>
            <person name="Kallberg Y."/>
            <person name="Tangrot J."/>
            <person name="Rosling A."/>
        </authorList>
    </citation>
    <scope>NUCLEOTIDE SEQUENCE</scope>
    <source>
        <strain evidence="3">IA702</strain>
    </source>
</reference>
<evidence type="ECO:0000313" key="4">
    <source>
        <dbReference type="Proteomes" id="UP000789572"/>
    </source>
</evidence>
<dbReference type="Pfam" id="PF00339">
    <property type="entry name" value="Arrestin_N"/>
    <property type="match status" value="1"/>
</dbReference>
<dbReference type="InterPro" id="IPR014752">
    <property type="entry name" value="Arrestin-like_C"/>
</dbReference>
<dbReference type="OrthoDB" id="2333384at2759"/>
<dbReference type="EMBL" id="CAJVPJ010000065">
    <property type="protein sequence ID" value="CAG8470408.1"/>
    <property type="molecule type" value="Genomic_DNA"/>
</dbReference>
<dbReference type="Gene3D" id="2.60.40.640">
    <property type="match status" value="1"/>
</dbReference>
<feature type="region of interest" description="Disordered" evidence="1">
    <location>
        <begin position="432"/>
        <end position="532"/>
    </location>
</feature>
<dbReference type="InterPro" id="IPR011021">
    <property type="entry name" value="Arrestin-like_N"/>
</dbReference>
<evidence type="ECO:0000256" key="1">
    <source>
        <dbReference type="SAM" id="MobiDB-lite"/>
    </source>
</evidence>
<dbReference type="Proteomes" id="UP000789572">
    <property type="component" value="Unassembled WGS sequence"/>
</dbReference>
<dbReference type="InterPro" id="IPR014756">
    <property type="entry name" value="Ig_E-set"/>
</dbReference>